<keyword evidence="2" id="KW-1185">Reference proteome</keyword>
<accession>A0A3D8PQF4</accession>
<dbReference type="EMBL" id="PIOC01000019">
    <property type="protein sequence ID" value="RDW17478.1"/>
    <property type="molecule type" value="Genomic_DNA"/>
</dbReference>
<name>A0A3D8PQF4_9BACI</name>
<protein>
    <submittedName>
        <fullName evidence="1">Uncharacterized protein</fullName>
    </submittedName>
</protein>
<dbReference type="AlphaFoldDB" id="A0A3D8PQF4"/>
<dbReference type="RefSeq" id="WP_115773727.1">
    <property type="nucleotide sequence ID" value="NZ_PIOC01000019.1"/>
</dbReference>
<comment type="caution">
    <text evidence="1">The sequence shown here is derived from an EMBL/GenBank/DDBJ whole genome shotgun (WGS) entry which is preliminary data.</text>
</comment>
<reference evidence="2" key="1">
    <citation type="submission" date="2017-11" db="EMBL/GenBank/DDBJ databases">
        <authorList>
            <person name="Zhu W."/>
        </authorList>
    </citation>
    <scope>NUCLEOTIDE SEQUENCE [LARGE SCALE GENOMIC DNA]</scope>
    <source>
        <strain evidence="2">CAU 1183</strain>
    </source>
</reference>
<gene>
    <name evidence="1" type="ORF">CWR48_13210</name>
</gene>
<evidence type="ECO:0000313" key="1">
    <source>
        <dbReference type="EMBL" id="RDW17478.1"/>
    </source>
</evidence>
<dbReference type="Proteomes" id="UP000257143">
    <property type="component" value="Unassembled WGS sequence"/>
</dbReference>
<proteinExistence type="predicted"/>
<evidence type="ECO:0000313" key="2">
    <source>
        <dbReference type="Proteomes" id="UP000257143"/>
    </source>
</evidence>
<organism evidence="1 2">
    <name type="scientific">Oceanobacillus arenosus</name>
    <dbReference type="NCBI Taxonomy" id="1229153"/>
    <lineage>
        <taxon>Bacteria</taxon>
        <taxon>Bacillati</taxon>
        <taxon>Bacillota</taxon>
        <taxon>Bacilli</taxon>
        <taxon>Bacillales</taxon>
        <taxon>Bacillaceae</taxon>
        <taxon>Oceanobacillus</taxon>
    </lineage>
</organism>
<sequence>MDFLGLRKHAEDQKNEWSEIKPKLKGLKQFWKDASNKSPSLREGWRQTAAEIKENWQKGPTLEEHLTKIINSRN</sequence>